<dbReference type="EMBL" id="AVOT02022491">
    <property type="protein sequence ID" value="MBW0511951.1"/>
    <property type="molecule type" value="Genomic_DNA"/>
</dbReference>
<dbReference type="OrthoDB" id="413361at2759"/>
<dbReference type="Proteomes" id="UP000765509">
    <property type="component" value="Unassembled WGS sequence"/>
</dbReference>
<comment type="caution">
    <text evidence="1">The sequence shown here is derived from an EMBL/GenBank/DDBJ whole genome shotgun (WGS) entry which is preliminary data.</text>
</comment>
<gene>
    <name evidence="1" type="ORF">O181_051666</name>
</gene>
<keyword evidence="2" id="KW-1185">Reference proteome</keyword>
<sequence length="151" mass="16912">MHLPNSKGWLFYIQDQAKFVSSAWATFPESSSLIKTLVHPATSTTRKGAINFLLNKVTLGDFSAENVVEAQDIASSRVADVFLLPPKWYTEAMKRPDSMAWQQAINQEIEKMKNHVVFEIGPLPANTKPIGGGWVFVKKPVSRTCDTRYKA</sequence>
<protein>
    <submittedName>
        <fullName evidence="1">Uncharacterized protein</fullName>
    </submittedName>
</protein>
<proteinExistence type="predicted"/>
<organism evidence="1 2">
    <name type="scientific">Austropuccinia psidii MF-1</name>
    <dbReference type="NCBI Taxonomy" id="1389203"/>
    <lineage>
        <taxon>Eukaryota</taxon>
        <taxon>Fungi</taxon>
        <taxon>Dikarya</taxon>
        <taxon>Basidiomycota</taxon>
        <taxon>Pucciniomycotina</taxon>
        <taxon>Pucciniomycetes</taxon>
        <taxon>Pucciniales</taxon>
        <taxon>Sphaerophragmiaceae</taxon>
        <taxon>Austropuccinia</taxon>
    </lineage>
</organism>
<reference evidence="1" key="1">
    <citation type="submission" date="2021-03" db="EMBL/GenBank/DDBJ databases">
        <title>Draft genome sequence of rust myrtle Austropuccinia psidii MF-1, a brazilian biotype.</title>
        <authorList>
            <person name="Quecine M.C."/>
            <person name="Pachon D.M.R."/>
            <person name="Bonatelli M.L."/>
            <person name="Correr F.H."/>
            <person name="Franceschini L.M."/>
            <person name="Leite T.F."/>
            <person name="Margarido G.R.A."/>
            <person name="Almeida C.A."/>
            <person name="Ferrarezi J.A."/>
            <person name="Labate C.A."/>
        </authorList>
    </citation>
    <scope>NUCLEOTIDE SEQUENCE</scope>
    <source>
        <strain evidence="1">MF-1</strain>
    </source>
</reference>
<evidence type="ECO:0000313" key="2">
    <source>
        <dbReference type="Proteomes" id="UP000765509"/>
    </source>
</evidence>
<name>A0A9Q3DWW4_9BASI</name>
<accession>A0A9Q3DWW4</accession>
<evidence type="ECO:0000313" key="1">
    <source>
        <dbReference type="EMBL" id="MBW0511951.1"/>
    </source>
</evidence>
<dbReference type="AlphaFoldDB" id="A0A9Q3DWW4"/>